<keyword evidence="2" id="KW-1185">Reference proteome</keyword>
<dbReference type="Proteomes" id="UP000789901">
    <property type="component" value="Unassembled WGS sequence"/>
</dbReference>
<organism evidence="1 2">
    <name type="scientific">Gigaspora margarita</name>
    <dbReference type="NCBI Taxonomy" id="4874"/>
    <lineage>
        <taxon>Eukaryota</taxon>
        <taxon>Fungi</taxon>
        <taxon>Fungi incertae sedis</taxon>
        <taxon>Mucoromycota</taxon>
        <taxon>Glomeromycotina</taxon>
        <taxon>Glomeromycetes</taxon>
        <taxon>Diversisporales</taxon>
        <taxon>Gigasporaceae</taxon>
        <taxon>Gigaspora</taxon>
    </lineage>
</organism>
<evidence type="ECO:0000313" key="2">
    <source>
        <dbReference type="Proteomes" id="UP000789901"/>
    </source>
</evidence>
<protein>
    <submittedName>
        <fullName evidence="1">20100_t:CDS:1</fullName>
    </submittedName>
</protein>
<reference evidence="1 2" key="1">
    <citation type="submission" date="2021-06" db="EMBL/GenBank/DDBJ databases">
        <authorList>
            <person name="Kallberg Y."/>
            <person name="Tangrot J."/>
            <person name="Rosling A."/>
        </authorList>
    </citation>
    <scope>NUCLEOTIDE SEQUENCE [LARGE SCALE GENOMIC DNA]</scope>
    <source>
        <strain evidence="1 2">120-4 pot B 10/14</strain>
    </source>
</reference>
<gene>
    <name evidence="1" type="ORF">GMARGA_LOCUS19794</name>
</gene>
<proteinExistence type="predicted"/>
<comment type="caution">
    <text evidence="1">The sequence shown here is derived from an EMBL/GenBank/DDBJ whole genome shotgun (WGS) entry which is preliminary data.</text>
</comment>
<sequence length="108" mass="12294">ISNNDNNSEEIESSEIQNKDSIKTLQQHLINQTNNPYITKIQSAPSKKRIQSTIEISKVKTAVQEITSQVSNMQESCTAEPSLRLQRKCLLCEQTGHYQKKYPSAKEK</sequence>
<evidence type="ECO:0000313" key="1">
    <source>
        <dbReference type="EMBL" id="CAG8781572.1"/>
    </source>
</evidence>
<name>A0ABN7VKA9_GIGMA</name>
<dbReference type="EMBL" id="CAJVQB010016811">
    <property type="protein sequence ID" value="CAG8781572.1"/>
    <property type="molecule type" value="Genomic_DNA"/>
</dbReference>
<feature type="non-terminal residue" evidence="1">
    <location>
        <position position="1"/>
    </location>
</feature>
<accession>A0ABN7VKA9</accession>